<evidence type="ECO:0000313" key="3">
    <source>
        <dbReference type="Proteomes" id="UP000694251"/>
    </source>
</evidence>
<reference evidence="2 3" key="1">
    <citation type="submission" date="2020-12" db="EMBL/GenBank/DDBJ databases">
        <title>Concerted genomic and epigenomic changes stabilize Arabidopsis allopolyploids.</title>
        <authorList>
            <person name="Chen Z."/>
        </authorList>
    </citation>
    <scope>NUCLEOTIDE SEQUENCE [LARGE SCALE GENOMIC DNA]</scope>
    <source>
        <strain evidence="2">As9502</strain>
        <tissue evidence="2">Leaf</tissue>
    </source>
</reference>
<dbReference type="PANTHER" id="PTHR35318:SF2">
    <property type="entry name" value="OS08G0138900 PROTEIN"/>
    <property type="match status" value="1"/>
</dbReference>
<dbReference type="Proteomes" id="UP000694251">
    <property type="component" value="Chromosome 6"/>
</dbReference>
<evidence type="ECO:0000256" key="1">
    <source>
        <dbReference type="SAM" id="MobiDB-lite"/>
    </source>
</evidence>
<proteinExistence type="predicted"/>
<accession>A0A8T2C6Y7</accession>
<keyword evidence="3" id="KW-1185">Reference proteome</keyword>
<gene>
    <name evidence="2" type="ORF">ISN44_As06g004450</name>
</gene>
<dbReference type="EMBL" id="JAEFBJ010000006">
    <property type="protein sequence ID" value="KAG7595918.1"/>
    <property type="molecule type" value="Genomic_DNA"/>
</dbReference>
<sequence>MFFSRIRQCYRSSPAEREESSSSSSTAIDSHARMKTTISPSVNRRAPLFPERRRIDGTQRWRPSLSAISEDGSTTVFAGETHRSFGKFVARETTSFSRRYTTLKSAWRNAITYHIASPGFAPSPFMY</sequence>
<organism evidence="2 3">
    <name type="scientific">Arabidopsis suecica</name>
    <name type="common">Swedish thale-cress</name>
    <name type="synonym">Cardaminopsis suecica</name>
    <dbReference type="NCBI Taxonomy" id="45249"/>
    <lineage>
        <taxon>Eukaryota</taxon>
        <taxon>Viridiplantae</taxon>
        <taxon>Streptophyta</taxon>
        <taxon>Embryophyta</taxon>
        <taxon>Tracheophyta</taxon>
        <taxon>Spermatophyta</taxon>
        <taxon>Magnoliopsida</taxon>
        <taxon>eudicotyledons</taxon>
        <taxon>Gunneridae</taxon>
        <taxon>Pentapetalae</taxon>
        <taxon>rosids</taxon>
        <taxon>malvids</taxon>
        <taxon>Brassicales</taxon>
        <taxon>Brassicaceae</taxon>
        <taxon>Camelineae</taxon>
        <taxon>Arabidopsis</taxon>
    </lineage>
</organism>
<dbReference type="PANTHER" id="PTHR35318">
    <property type="entry name" value="BNAA10G08410D PROTEIN"/>
    <property type="match status" value="1"/>
</dbReference>
<feature type="region of interest" description="Disordered" evidence="1">
    <location>
        <begin position="1"/>
        <end position="57"/>
    </location>
</feature>
<comment type="caution">
    <text evidence="2">The sequence shown here is derived from an EMBL/GenBank/DDBJ whole genome shotgun (WGS) entry which is preliminary data.</text>
</comment>
<protein>
    <submittedName>
        <fullName evidence="2">Uncharacterized protein</fullName>
    </submittedName>
</protein>
<name>A0A8T2C6Y7_ARASU</name>
<dbReference type="AlphaFoldDB" id="A0A8T2C6Y7"/>
<evidence type="ECO:0000313" key="2">
    <source>
        <dbReference type="EMBL" id="KAG7595918.1"/>
    </source>
</evidence>
<dbReference type="OrthoDB" id="1099977at2759"/>